<proteinExistence type="predicted"/>
<gene>
    <name evidence="2" type="ORF">LAUMK13_05740</name>
</gene>
<feature type="compositionally biased region" description="Low complexity" evidence="1">
    <location>
        <begin position="103"/>
        <end position="118"/>
    </location>
</feature>
<evidence type="ECO:0000256" key="1">
    <source>
        <dbReference type="SAM" id="MobiDB-lite"/>
    </source>
</evidence>
<accession>A0A498QLT9</accession>
<reference evidence="2 3" key="1">
    <citation type="submission" date="2018-09" db="EMBL/GenBank/DDBJ databases">
        <authorList>
            <person name="Tagini F."/>
        </authorList>
    </citation>
    <scope>NUCLEOTIDE SEQUENCE [LARGE SCALE GENOMIC DNA]</scope>
    <source>
        <strain evidence="2 3">MK13</strain>
    </source>
</reference>
<dbReference type="Proteomes" id="UP000267289">
    <property type="component" value="Unassembled WGS sequence"/>
</dbReference>
<organism evidence="2 3">
    <name type="scientific">Mycobacterium innocens</name>
    <dbReference type="NCBI Taxonomy" id="2341083"/>
    <lineage>
        <taxon>Bacteria</taxon>
        <taxon>Bacillati</taxon>
        <taxon>Actinomycetota</taxon>
        <taxon>Actinomycetes</taxon>
        <taxon>Mycobacteriales</taxon>
        <taxon>Mycobacteriaceae</taxon>
        <taxon>Mycobacterium</taxon>
    </lineage>
</organism>
<dbReference type="EMBL" id="UPHQ01000325">
    <property type="protein sequence ID" value="VBA46877.1"/>
    <property type="molecule type" value="Genomic_DNA"/>
</dbReference>
<evidence type="ECO:0000313" key="3">
    <source>
        <dbReference type="Proteomes" id="UP000267289"/>
    </source>
</evidence>
<feature type="region of interest" description="Disordered" evidence="1">
    <location>
        <begin position="97"/>
        <end position="121"/>
    </location>
</feature>
<dbReference type="AlphaFoldDB" id="A0A498QLT9"/>
<keyword evidence="3" id="KW-1185">Reference proteome</keyword>
<name>A0A498QLT9_9MYCO</name>
<sequence>MHHSATVAFMAEDDSAAVDDTTAGPAADDDTVIVPDYPPTEAAELAWSVEQSSDDSEDLTPRSNSALDTLNLMKAVAGLVFWALVIWITISMCSSSGDKPGASTDMPTSTSVTPSSISQYQTMPGDGTYSMGGIDGKDWGVWQSTGGAGICEWSVRAVNRYTAGRVFDSGEVGPNTPTRVSIQPLGDTSSITGEGHGFRLVFMTSGCGSWRLLD</sequence>
<evidence type="ECO:0000313" key="2">
    <source>
        <dbReference type="EMBL" id="VBA46877.1"/>
    </source>
</evidence>
<protein>
    <submittedName>
        <fullName evidence="2">Uncharacterized protein</fullName>
    </submittedName>
</protein>